<dbReference type="Pfam" id="PF13639">
    <property type="entry name" value="zf-RING_2"/>
    <property type="match status" value="1"/>
</dbReference>
<comment type="catalytic activity">
    <reaction evidence="1">
        <text>S-ubiquitinyl-[E2 ubiquitin-conjugating enzyme]-L-cysteine + [acceptor protein]-L-lysine = [E2 ubiquitin-conjugating enzyme]-L-cysteine + N(6)-ubiquitinyl-[acceptor protein]-L-lysine.</text>
        <dbReference type="EC" id="2.3.2.27"/>
    </reaction>
</comment>
<dbReference type="AlphaFoldDB" id="A0A1R3IJE6"/>
<evidence type="ECO:0000256" key="3">
    <source>
        <dbReference type="ARBA" id="ARBA00022723"/>
    </source>
</evidence>
<dbReference type="PROSITE" id="PS50089">
    <property type="entry name" value="ZF_RING_2"/>
    <property type="match status" value="1"/>
</dbReference>
<sequence>MASGSSKYHLVVVSSGSSVPLTEEIFDLDEAMTLPENPFARQQGITRLVSNMPAVHNATGNCSICMESFRQKSDDDDDGVLAARQVSCGHVYHHSCISDWLLNGNSYSCPLCRHEISG</sequence>
<protein>
    <recommendedName>
        <fullName evidence="2">RING-type E3 ubiquitin transferase</fullName>
        <ecNumber evidence="2">2.3.2.27</ecNumber>
    </recommendedName>
</protein>
<dbReference type="PANTHER" id="PTHR15710:SF74">
    <property type="entry name" value="RING-TYPE E3 UBIQUITIN TRANSFERASE-RELATED"/>
    <property type="match status" value="1"/>
</dbReference>
<evidence type="ECO:0000313" key="9">
    <source>
        <dbReference type="Proteomes" id="UP000188268"/>
    </source>
</evidence>
<keyword evidence="3" id="KW-0479">Metal-binding</keyword>
<evidence type="ECO:0000256" key="6">
    <source>
        <dbReference type="PROSITE-ProRule" id="PRU00175"/>
    </source>
</evidence>
<evidence type="ECO:0000256" key="1">
    <source>
        <dbReference type="ARBA" id="ARBA00000900"/>
    </source>
</evidence>
<feature type="domain" description="RING-type" evidence="7">
    <location>
        <begin position="62"/>
        <end position="113"/>
    </location>
</feature>
<proteinExistence type="predicted"/>
<dbReference type="OMA" id="PLCRCHI"/>
<dbReference type="SMART" id="SM00184">
    <property type="entry name" value="RING"/>
    <property type="match status" value="1"/>
</dbReference>
<reference evidence="8 9" key="1">
    <citation type="submission" date="2013-09" db="EMBL/GenBank/DDBJ databases">
        <title>Corchorus capsularis genome sequencing.</title>
        <authorList>
            <person name="Alam M."/>
            <person name="Haque M.S."/>
            <person name="Islam M.S."/>
            <person name="Emdad E.M."/>
            <person name="Islam M.M."/>
            <person name="Ahmed B."/>
            <person name="Halim A."/>
            <person name="Hossen Q.M.M."/>
            <person name="Hossain M.Z."/>
            <person name="Ahmed R."/>
            <person name="Khan M.M."/>
            <person name="Islam R."/>
            <person name="Rashid M.M."/>
            <person name="Khan S.A."/>
            <person name="Rahman M.S."/>
            <person name="Alam M."/>
        </authorList>
    </citation>
    <scope>NUCLEOTIDE SEQUENCE [LARGE SCALE GENOMIC DNA]</scope>
    <source>
        <strain evidence="9">cv. CVL-1</strain>
        <tissue evidence="8">Whole seedling</tissue>
    </source>
</reference>
<dbReference type="EC" id="2.3.2.27" evidence="2"/>
<keyword evidence="9" id="KW-1185">Reference proteome</keyword>
<dbReference type="GO" id="GO:0061630">
    <property type="term" value="F:ubiquitin protein ligase activity"/>
    <property type="evidence" value="ECO:0007669"/>
    <property type="project" value="UniProtKB-EC"/>
</dbReference>
<keyword evidence="4 6" id="KW-0863">Zinc-finger</keyword>
<dbReference type="GO" id="GO:0008270">
    <property type="term" value="F:zinc ion binding"/>
    <property type="evidence" value="ECO:0007669"/>
    <property type="project" value="UniProtKB-KW"/>
</dbReference>
<evidence type="ECO:0000256" key="4">
    <source>
        <dbReference type="ARBA" id="ARBA00022771"/>
    </source>
</evidence>
<dbReference type="Gramene" id="OMO82676">
    <property type="protein sequence ID" value="OMO82676"/>
    <property type="gene ID" value="CCACVL1_11812"/>
</dbReference>
<evidence type="ECO:0000256" key="5">
    <source>
        <dbReference type="ARBA" id="ARBA00022833"/>
    </source>
</evidence>
<dbReference type="Proteomes" id="UP000188268">
    <property type="component" value="Unassembled WGS sequence"/>
</dbReference>
<accession>A0A1R3IJE6</accession>
<dbReference type="InterPro" id="IPR001841">
    <property type="entry name" value="Znf_RING"/>
</dbReference>
<name>A0A1R3IJE6_COCAP</name>
<evidence type="ECO:0000256" key="2">
    <source>
        <dbReference type="ARBA" id="ARBA00012483"/>
    </source>
</evidence>
<dbReference type="EMBL" id="AWWV01009970">
    <property type="protein sequence ID" value="OMO82676.1"/>
    <property type="molecule type" value="Genomic_DNA"/>
</dbReference>
<keyword evidence="5" id="KW-0862">Zinc</keyword>
<dbReference type="InterPro" id="IPR013083">
    <property type="entry name" value="Znf_RING/FYVE/PHD"/>
</dbReference>
<gene>
    <name evidence="8" type="ORF">CCACVL1_11812</name>
</gene>
<evidence type="ECO:0000313" key="8">
    <source>
        <dbReference type="EMBL" id="OMO82676.1"/>
    </source>
</evidence>
<dbReference type="STRING" id="210143.A0A1R3IJE6"/>
<evidence type="ECO:0000259" key="7">
    <source>
        <dbReference type="PROSITE" id="PS50089"/>
    </source>
</evidence>
<dbReference type="OrthoDB" id="21204at2759"/>
<dbReference type="SUPFAM" id="SSF57850">
    <property type="entry name" value="RING/U-box"/>
    <property type="match status" value="1"/>
</dbReference>
<comment type="caution">
    <text evidence="8">The sequence shown here is derived from an EMBL/GenBank/DDBJ whole genome shotgun (WGS) entry which is preliminary data.</text>
</comment>
<dbReference type="PANTHER" id="PTHR15710">
    <property type="entry name" value="E3 UBIQUITIN-PROTEIN LIGASE PRAJA"/>
    <property type="match status" value="1"/>
</dbReference>
<organism evidence="8 9">
    <name type="scientific">Corchorus capsularis</name>
    <name type="common">Jute</name>
    <dbReference type="NCBI Taxonomy" id="210143"/>
    <lineage>
        <taxon>Eukaryota</taxon>
        <taxon>Viridiplantae</taxon>
        <taxon>Streptophyta</taxon>
        <taxon>Embryophyta</taxon>
        <taxon>Tracheophyta</taxon>
        <taxon>Spermatophyta</taxon>
        <taxon>Magnoliopsida</taxon>
        <taxon>eudicotyledons</taxon>
        <taxon>Gunneridae</taxon>
        <taxon>Pentapetalae</taxon>
        <taxon>rosids</taxon>
        <taxon>malvids</taxon>
        <taxon>Malvales</taxon>
        <taxon>Malvaceae</taxon>
        <taxon>Grewioideae</taxon>
        <taxon>Apeibeae</taxon>
        <taxon>Corchorus</taxon>
    </lineage>
</organism>
<dbReference type="Gene3D" id="3.30.40.10">
    <property type="entry name" value="Zinc/RING finger domain, C3HC4 (zinc finger)"/>
    <property type="match status" value="1"/>
</dbReference>